<dbReference type="SUPFAM" id="SSF51366">
    <property type="entry name" value="Ribulose-phoshate binding barrel"/>
    <property type="match status" value="1"/>
</dbReference>
<evidence type="ECO:0000256" key="5">
    <source>
        <dbReference type="ARBA" id="ARBA00022605"/>
    </source>
</evidence>
<evidence type="ECO:0000256" key="4">
    <source>
        <dbReference type="ARBA" id="ARBA00022272"/>
    </source>
</evidence>
<keyword evidence="8 9" id="KW-0413">Isomerase</keyword>
<dbReference type="GO" id="GO:0000162">
    <property type="term" value="P:L-tryptophan biosynthetic process"/>
    <property type="evidence" value="ECO:0007669"/>
    <property type="project" value="UniProtKB-UniRule"/>
</dbReference>
<dbReference type="InterPro" id="IPR044643">
    <property type="entry name" value="TrpF_fam"/>
</dbReference>
<dbReference type="InterPro" id="IPR013785">
    <property type="entry name" value="Aldolase_TIM"/>
</dbReference>
<comment type="catalytic activity">
    <reaction evidence="1 9">
        <text>N-(5-phospho-beta-D-ribosyl)anthranilate = 1-(2-carboxyphenylamino)-1-deoxy-D-ribulose 5-phosphate</text>
        <dbReference type="Rhea" id="RHEA:21540"/>
        <dbReference type="ChEBI" id="CHEBI:18277"/>
        <dbReference type="ChEBI" id="CHEBI:58613"/>
        <dbReference type="EC" id="5.3.1.24"/>
    </reaction>
</comment>
<dbReference type="EMBL" id="JPME01000004">
    <property type="protein sequence ID" value="KEZ91454.1"/>
    <property type="molecule type" value="Genomic_DNA"/>
</dbReference>
<dbReference type="PANTHER" id="PTHR42894:SF1">
    <property type="entry name" value="N-(5'-PHOSPHORIBOSYL)ANTHRANILATE ISOMERASE"/>
    <property type="match status" value="1"/>
</dbReference>
<dbReference type="OrthoDB" id="9786954at2"/>
<dbReference type="AlphaFoldDB" id="A0A084JR70"/>
<evidence type="ECO:0000256" key="9">
    <source>
        <dbReference type="HAMAP-Rule" id="MF_00135"/>
    </source>
</evidence>
<evidence type="ECO:0000313" key="11">
    <source>
        <dbReference type="EMBL" id="KEZ91454.1"/>
    </source>
</evidence>
<evidence type="ECO:0000256" key="1">
    <source>
        <dbReference type="ARBA" id="ARBA00001164"/>
    </source>
</evidence>
<evidence type="ECO:0000259" key="10">
    <source>
        <dbReference type="Pfam" id="PF00697"/>
    </source>
</evidence>
<keyword evidence="12" id="KW-1185">Reference proteome</keyword>
<organism evidence="11 12">
    <name type="scientific">Lacrimispora celerecrescens</name>
    <dbReference type="NCBI Taxonomy" id="29354"/>
    <lineage>
        <taxon>Bacteria</taxon>
        <taxon>Bacillati</taxon>
        <taxon>Bacillota</taxon>
        <taxon>Clostridia</taxon>
        <taxon>Lachnospirales</taxon>
        <taxon>Lachnospiraceae</taxon>
        <taxon>Lacrimispora</taxon>
    </lineage>
</organism>
<dbReference type="InterPro" id="IPR001240">
    <property type="entry name" value="PRAI_dom"/>
</dbReference>
<comment type="pathway">
    <text evidence="2 9">Amino-acid biosynthesis; L-tryptophan biosynthesis; L-tryptophan from chorismate: step 3/5.</text>
</comment>
<accession>A0A084JR70</accession>
<dbReference type="Proteomes" id="UP000028525">
    <property type="component" value="Unassembled WGS sequence"/>
</dbReference>
<evidence type="ECO:0000256" key="2">
    <source>
        <dbReference type="ARBA" id="ARBA00004664"/>
    </source>
</evidence>
<dbReference type="Gene3D" id="3.20.20.70">
    <property type="entry name" value="Aldolase class I"/>
    <property type="match status" value="1"/>
</dbReference>
<dbReference type="RefSeq" id="WP_038277805.1">
    <property type="nucleotide sequence ID" value="NZ_JPME01000004.1"/>
</dbReference>
<sequence>MNPKEKQIKICGLTCREDILAVNILKPDYAGFVFAPGKRCLTGPKAQELRELLLPEIPAVGVFVNSPIEELLSLTETGTIDVVQLHGDEDRDYMMELKSRLVPGIPVIKAIRVRKAEDMKEAEHLPADFLLFDTYTKGLYGGSGKTFDWSMIPDIKKPWFLAGGVSVSNIKQAMKTNAICLDLSSSIETEGKKDPQKIKEIIQIVRSEQPCQKENLDSTADNLSPKH</sequence>
<reference evidence="11 12" key="1">
    <citation type="submission" date="2014-07" db="EMBL/GenBank/DDBJ databases">
        <title>Draft genome of Clostridium celerecrescens 152B isolated from sediments associated with methane hydrate from Krishna Godavari basin.</title>
        <authorList>
            <person name="Honkalas V.S."/>
            <person name="Dabir A.P."/>
            <person name="Arora P."/>
            <person name="Dhakephalkar P.K."/>
        </authorList>
    </citation>
    <scope>NUCLEOTIDE SEQUENCE [LARGE SCALE GENOMIC DNA]</scope>
    <source>
        <strain evidence="11 12">152B</strain>
    </source>
</reference>
<name>A0A084JR70_9FIRM</name>
<evidence type="ECO:0000313" key="12">
    <source>
        <dbReference type="Proteomes" id="UP000028525"/>
    </source>
</evidence>
<dbReference type="UniPathway" id="UPA00035">
    <property type="reaction ID" value="UER00042"/>
</dbReference>
<dbReference type="Pfam" id="PF00697">
    <property type="entry name" value="PRAI"/>
    <property type="match status" value="1"/>
</dbReference>
<comment type="caution">
    <text evidence="11">The sequence shown here is derived from an EMBL/GenBank/DDBJ whole genome shotgun (WGS) entry which is preliminary data.</text>
</comment>
<keyword evidence="6 9" id="KW-0822">Tryptophan biosynthesis</keyword>
<protein>
    <recommendedName>
        <fullName evidence="4 9">N-(5'-phosphoribosyl)anthranilate isomerase</fullName>
        <shortName evidence="9">PRAI</shortName>
        <ecNumber evidence="3 9">5.3.1.24</ecNumber>
    </recommendedName>
</protein>
<comment type="similarity">
    <text evidence="9">Belongs to the TrpF family.</text>
</comment>
<evidence type="ECO:0000256" key="3">
    <source>
        <dbReference type="ARBA" id="ARBA00012572"/>
    </source>
</evidence>
<evidence type="ECO:0000256" key="7">
    <source>
        <dbReference type="ARBA" id="ARBA00023141"/>
    </source>
</evidence>
<gene>
    <name evidence="9" type="primary">trpF</name>
    <name evidence="11" type="ORF">IO98_03300</name>
</gene>
<feature type="domain" description="N-(5'phosphoribosyl) anthranilate isomerase (PRAI)" evidence="10">
    <location>
        <begin position="8"/>
        <end position="203"/>
    </location>
</feature>
<dbReference type="PANTHER" id="PTHR42894">
    <property type="entry name" value="N-(5'-PHOSPHORIBOSYL)ANTHRANILATE ISOMERASE"/>
    <property type="match status" value="1"/>
</dbReference>
<proteinExistence type="inferred from homology"/>
<dbReference type="STRING" id="29354.IO98_03300"/>
<dbReference type="EC" id="5.3.1.24" evidence="3 9"/>
<evidence type="ECO:0000256" key="8">
    <source>
        <dbReference type="ARBA" id="ARBA00023235"/>
    </source>
</evidence>
<dbReference type="GO" id="GO:0004640">
    <property type="term" value="F:phosphoribosylanthranilate isomerase activity"/>
    <property type="evidence" value="ECO:0007669"/>
    <property type="project" value="UniProtKB-UniRule"/>
</dbReference>
<keyword evidence="7 9" id="KW-0057">Aromatic amino acid biosynthesis</keyword>
<evidence type="ECO:0000256" key="6">
    <source>
        <dbReference type="ARBA" id="ARBA00022822"/>
    </source>
</evidence>
<keyword evidence="5 9" id="KW-0028">Amino-acid biosynthesis</keyword>
<dbReference type="HAMAP" id="MF_00135">
    <property type="entry name" value="PRAI"/>
    <property type="match status" value="1"/>
</dbReference>
<dbReference type="InterPro" id="IPR011060">
    <property type="entry name" value="RibuloseP-bd_barrel"/>
</dbReference>
<dbReference type="CDD" id="cd00405">
    <property type="entry name" value="PRAI"/>
    <property type="match status" value="1"/>
</dbReference>